<dbReference type="EMBL" id="CATOUU010000706">
    <property type="protein sequence ID" value="CAI9942752.1"/>
    <property type="molecule type" value="Genomic_DNA"/>
</dbReference>
<sequence>MNTFMSNELSEINQLKETRYKLLKSFDKSQIETLEYFLSKYEYKVFFYFGGIAQDLNYQLQKLINDNKIRRKNHTENFHQIRQQIKQFKDDLISKQLTNSNQLQRLYVLREKLVEMSYIPEKTAAINIYNFHQQAQNIKLQFFESHQNKMNELKILLTSLQDQLNVKVTDLVQNRLNNDTTKNQIQNQHFKNKTNQLNILQNLQEQIALQTSQIQDNLKQRDTLRSIEGQTETITNSIKRQHQQLYITMGERVHKLHQQSLIQQIHESPVAVKRNHQEIESLVDLQIHIREEEQTLQQIKDKILTSTNKLHFGRIHFYETESQHQKMIIQSEIDRTMQDSKEIHQFNEIINTIKFQEEQIKFLEQLQSGNKRRHRIKQAIK</sequence>
<keyword evidence="1" id="KW-0175">Coiled coil</keyword>
<organism evidence="3">
    <name type="scientific">Hexamita inflata</name>
    <dbReference type="NCBI Taxonomy" id="28002"/>
    <lineage>
        <taxon>Eukaryota</taxon>
        <taxon>Metamonada</taxon>
        <taxon>Diplomonadida</taxon>
        <taxon>Hexamitidae</taxon>
        <taxon>Hexamitinae</taxon>
        <taxon>Hexamita</taxon>
    </lineage>
</organism>
<protein>
    <submittedName>
        <fullName evidence="4">Hypothetical_protein</fullName>
    </submittedName>
</protein>
<proteinExistence type="predicted"/>
<dbReference type="EMBL" id="CATOUU010000158">
    <property type="protein sequence ID" value="CAI9918415.1"/>
    <property type="molecule type" value="Genomic_DNA"/>
</dbReference>
<reference evidence="3" key="1">
    <citation type="submission" date="2023-06" db="EMBL/GenBank/DDBJ databases">
        <authorList>
            <person name="Kurt Z."/>
        </authorList>
    </citation>
    <scope>NUCLEOTIDE SEQUENCE</scope>
</reference>
<dbReference type="EMBL" id="CAXDID020000271">
    <property type="protein sequence ID" value="CAL6068046.1"/>
    <property type="molecule type" value="Genomic_DNA"/>
</dbReference>
<evidence type="ECO:0000313" key="5">
    <source>
        <dbReference type="EMBL" id="CAL6081233.1"/>
    </source>
</evidence>
<comment type="caution">
    <text evidence="3">The sequence shown here is derived from an EMBL/GenBank/DDBJ whole genome shotgun (WGS) entry which is preliminary data.</text>
</comment>
<gene>
    <name evidence="3" type="ORF">HINF_LOCUS30397</name>
    <name evidence="4" type="ORF">HINF_LOCUS53311</name>
    <name evidence="5" type="ORF">HINF_LOCUS60245</name>
    <name evidence="2" type="ORF">HINF_LOCUS6060</name>
</gene>
<evidence type="ECO:0000313" key="2">
    <source>
        <dbReference type="EMBL" id="CAI9918415.1"/>
    </source>
</evidence>
<evidence type="ECO:0000313" key="4">
    <source>
        <dbReference type="EMBL" id="CAL6068046.1"/>
    </source>
</evidence>
<evidence type="ECO:0000256" key="1">
    <source>
        <dbReference type="SAM" id="Coils"/>
    </source>
</evidence>
<dbReference type="EMBL" id="CAXDID020000351">
    <property type="protein sequence ID" value="CAL6081233.1"/>
    <property type="molecule type" value="Genomic_DNA"/>
</dbReference>
<evidence type="ECO:0000313" key="6">
    <source>
        <dbReference type="Proteomes" id="UP001642409"/>
    </source>
</evidence>
<keyword evidence="6" id="KW-1185">Reference proteome</keyword>
<dbReference type="AlphaFoldDB" id="A0AA86PXA9"/>
<dbReference type="Proteomes" id="UP001642409">
    <property type="component" value="Unassembled WGS sequence"/>
</dbReference>
<evidence type="ECO:0000313" key="3">
    <source>
        <dbReference type="EMBL" id="CAI9942752.1"/>
    </source>
</evidence>
<accession>A0AA86PXA9</accession>
<reference evidence="4 6" key="2">
    <citation type="submission" date="2024-07" db="EMBL/GenBank/DDBJ databases">
        <authorList>
            <person name="Akdeniz Z."/>
        </authorList>
    </citation>
    <scope>NUCLEOTIDE SEQUENCE [LARGE SCALE GENOMIC DNA]</scope>
</reference>
<feature type="coiled-coil region" evidence="1">
    <location>
        <begin position="282"/>
        <end position="309"/>
    </location>
</feature>
<name>A0AA86PXA9_9EUKA</name>